<gene>
    <name evidence="5" type="ORF">SAMN05444320_102714</name>
</gene>
<dbReference type="Pfam" id="PF08386">
    <property type="entry name" value="Abhydrolase_4"/>
    <property type="match status" value="1"/>
</dbReference>
<evidence type="ECO:0000256" key="2">
    <source>
        <dbReference type="ARBA" id="ARBA00022801"/>
    </source>
</evidence>
<feature type="domain" description="Peptidase S33 tripeptidyl aminopeptidase-like C-terminal" evidence="4">
    <location>
        <begin position="420"/>
        <end position="511"/>
    </location>
</feature>
<dbReference type="GO" id="GO:0016787">
    <property type="term" value="F:hydrolase activity"/>
    <property type="evidence" value="ECO:0007669"/>
    <property type="project" value="UniProtKB-KW"/>
</dbReference>
<evidence type="ECO:0000256" key="1">
    <source>
        <dbReference type="ARBA" id="ARBA00010088"/>
    </source>
</evidence>
<evidence type="ECO:0000313" key="5">
    <source>
        <dbReference type="EMBL" id="SHF16569.1"/>
    </source>
</evidence>
<dbReference type="PANTHER" id="PTHR43248:SF25">
    <property type="entry name" value="AB HYDROLASE-1 DOMAIN-CONTAINING PROTEIN-RELATED"/>
    <property type="match status" value="1"/>
</dbReference>
<dbReference type="STRING" id="2017.SAMN05444320_102714"/>
<keyword evidence="3" id="KW-0732">Signal</keyword>
<dbReference type="InterPro" id="IPR029058">
    <property type="entry name" value="AB_hydrolase_fold"/>
</dbReference>
<feature type="signal peptide" evidence="3">
    <location>
        <begin position="1"/>
        <end position="24"/>
    </location>
</feature>
<dbReference type="InterPro" id="IPR013595">
    <property type="entry name" value="Pept_S33_TAP-like_C"/>
</dbReference>
<comment type="similarity">
    <text evidence="1">Belongs to the peptidase S33 family.</text>
</comment>
<dbReference type="AlphaFoldDB" id="A0A1M4ZET4"/>
<protein>
    <submittedName>
        <fullName evidence="5">Alpha/beta hydrolase fold</fullName>
    </submittedName>
</protein>
<name>A0A1M4ZET4_STRHI</name>
<dbReference type="Proteomes" id="UP000184501">
    <property type="component" value="Unassembled WGS sequence"/>
</dbReference>
<dbReference type="EMBL" id="FQVN01000002">
    <property type="protein sequence ID" value="SHF16569.1"/>
    <property type="molecule type" value="Genomic_DNA"/>
</dbReference>
<keyword evidence="2 5" id="KW-0378">Hydrolase</keyword>
<feature type="chain" id="PRO_5039296762" evidence="3">
    <location>
        <begin position="25"/>
        <end position="513"/>
    </location>
</feature>
<dbReference type="InterPro" id="IPR051601">
    <property type="entry name" value="Serine_prot/Carboxylest_S33"/>
</dbReference>
<dbReference type="Gene3D" id="3.40.50.1820">
    <property type="entry name" value="alpha/beta hydrolase"/>
    <property type="match status" value="1"/>
</dbReference>
<organism evidence="5 6">
    <name type="scientific">Streptoalloteichus hindustanus</name>
    <dbReference type="NCBI Taxonomy" id="2017"/>
    <lineage>
        <taxon>Bacteria</taxon>
        <taxon>Bacillati</taxon>
        <taxon>Actinomycetota</taxon>
        <taxon>Actinomycetes</taxon>
        <taxon>Pseudonocardiales</taxon>
        <taxon>Pseudonocardiaceae</taxon>
        <taxon>Streptoalloteichus</taxon>
    </lineage>
</organism>
<sequence length="513" mass="54657">MNRLTGGGRRLTSLGLAVVLTALAATGTAAAAAAHPAPASDIPASDIPAFDTPTSDTPVTEVVAAGSEVSWQPCGDGVLCGSLPVPADWSTPWRGERISLGLGKLPARHQPARQGTLLVNLGGPGPVVAYLPMIRDRLAALTEWFDVVVFDPRGIGASSGVTCPSRPPSPQLAAWPPRDAKAYNAMAEANRRYAADCEAAIGSLTGKLNSWQVAHDMDALRVALGERGLRYFGSSYGTVHGQAYARLFGRNVARMYLDSVLDHTERDRYDWLEPMAETLERRLHDFARWCGQTATCALHGQDALAVWDRVLAAAERAPIPAPGSGSAATVSIIVHRAGAWVESATRWPTLATALAEAAAGDASRFVPRGLEPDPADLSRFAFCADFPDGGDYAEVRRIEDRMRERVAPRLGWLRASVLVGQLFCGGLPRVGEYAPRRVRATGLPPVLLVSGRADTTTPLRHAERVGAQLPRSRVLPVDGSHALYVSGNACVRDHVHRYLTTGVLPLPGAHCPA</sequence>
<dbReference type="SUPFAM" id="SSF53474">
    <property type="entry name" value="alpha/beta-Hydrolases"/>
    <property type="match status" value="1"/>
</dbReference>
<proteinExistence type="inferred from homology"/>
<accession>A0A1M4ZET4</accession>
<evidence type="ECO:0000313" key="6">
    <source>
        <dbReference type="Proteomes" id="UP000184501"/>
    </source>
</evidence>
<evidence type="ECO:0000259" key="4">
    <source>
        <dbReference type="Pfam" id="PF08386"/>
    </source>
</evidence>
<evidence type="ECO:0000256" key="3">
    <source>
        <dbReference type="SAM" id="SignalP"/>
    </source>
</evidence>
<reference evidence="5 6" key="1">
    <citation type="submission" date="2016-11" db="EMBL/GenBank/DDBJ databases">
        <authorList>
            <person name="Jaros S."/>
            <person name="Januszkiewicz K."/>
            <person name="Wedrychowicz H."/>
        </authorList>
    </citation>
    <scope>NUCLEOTIDE SEQUENCE [LARGE SCALE GENOMIC DNA]</scope>
    <source>
        <strain evidence="5 6">DSM 44523</strain>
    </source>
</reference>
<keyword evidence="6" id="KW-1185">Reference proteome</keyword>
<dbReference type="PANTHER" id="PTHR43248">
    <property type="entry name" value="2-SUCCINYL-6-HYDROXY-2,4-CYCLOHEXADIENE-1-CARBOXYLATE SYNTHASE"/>
    <property type="match status" value="1"/>
</dbReference>